<accession>A0A2Z5ACJ2</accession>
<evidence type="ECO:0000256" key="3">
    <source>
        <dbReference type="ARBA" id="ARBA00008741"/>
    </source>
</evidence>
<evidence type="ECO:0000256" key="1">
    <source>
        <dbReference type="ARBA" id="ARBA00002442"/>
    </source>
</evidence>
<dbReference type="EMBL" id="CP022198">
    <property type="protein sequence ID" value="AXA67602.1"/>
    <property type="molecule type" value="Genomic_DNA"/>
</dbReference>
<evidence type="ECO:0000256" key="11">
    <source>
        <dbReference type="ARBA" id="ARBA00023136"/>
    </source>
</evidence>
<reference evidence="13 14" key="1">
    <citation type="submission" date="2017-06" db="EMBL/GenBank/DDBJ databases">
        <title>Evolution towards high GC content and high-temperature stress adaptation in endophytic Pseudomonas oryzihabitans impacted its plant-growth promoting traits.</title>
        <authorList>
            <person name="Nascimento F.X."/>
        </authorList>
    </citation>
    <scope>NUCLEOTIDE SEQUENCE [LARGE SCALE GENOMIC DNA]</scope>
    <source>
        <strain evidence="13 14">MS8</strain>
    </source>
</reference>
<name>A0A2Z5ACJ2_9PSED</name>
<keyword evidence="9 12" id="KW-0201">Cytochrome c-type biogenesis</keyword>
<evidence type="ECO:0000256" key="9">
    <source>
        <dbReference type="ARBA" id="ARBA00022748"/>
    </source>
</evidence>
<dbReference type="Proteomes" id="UP000250579">
    <property type="component" value="Chromosome"/>
</dbReference>
<dbReference type="PANTHER" id="PTHR37531">
    <property type="entry name" value="HEME EXPORTER PROTEIN D"/>
    <property type="match status" value="1"/>
</dbReference>
<keyword evidence="8 12" id="KW-0812">Transmembrane</keyword>
<keyword evidence="10 12" id="KW-1133">Transmembrane helix</keyword>
<evidence type="ECO:0000256" key="2">
    <source>
        <dbReference type="ARBA" id="ARBA00004377"/>
    </source>
</evidence>
<evidence type="ECO:0000256" key="6">
    <source>
        <dbReference type="ARBA" id="ARBA00022475"/>
    </source>
</evidence>
<dbReference type="GO" id="GO:0017004">
    <property type="term" value="P:cytochrome complex assembly"/>
    <property type="evidence" value="ECO:0007669"/>
    <property type="project" value="UniProtKB-KW"/>
</dbReference>
<dbReference type="AlphaFoldDB" id="A0A2Z5ACJ2"/>
<proteinExistence type="inferred from homology"/>
<comment type="function">
    <text evidence="1 12">Required for the export of heme to the periplasm for the biogenesis of c-type cytochromes.</text>
</comment>
<dbReference type="InterPro" id="IPR052075">
    <property type="entry name" value="Heme_exporter_D"/>
</dbReference>
<evidence type="ECO:0000313" key="14">
    <source>
        <dbReference type="Proteomes" id="UP000250579"/>
    </source>
</evidence>
<protein>
    <recommendedName>
        <fullName evidence="4 12">Heme exporter protein D</fullName>
    </recommendedName>
</protein>
<dbReference type="InterPro" id="IPR007078">
    <property type="entry name" value="Haem_export_protD_CcmD"/>
</dbReference>
<dbReference type="GO" id="GO:1903607">
    <property type="term" value="P:cytochrome c biosynthetic process"/>
    <property type="evidence" value="ECO:0007669"/>
    <property type="project" value="TreeGrafter"/>
</dbReference>
<keyword evidence="11 12" id="KW-0472">Membrane</keyword>
<evidence type="ECO:0000256" key="12">
    <source>
        <dbReference type="RuleBase" id="RU363101"/>
    </source>
</evidence>
<dbReference type="NCBIfam" id="TIGR03141">
    <property type="entry name" value="cytochro_ccmD"/>
    <property type="match status" value="1"/>
</dbReference>
<comment type="similarity">
    <text evidence="3 12">Belongs to the CcmD/CycX/HelD family.</text>
</comment>
<gene>
    <name evidence="13" type="primary">ccmD</name>
    <name evidence="13" type="ORF">CE139_17830</name>
</gene>
<dbReference type="GO" id="GO:0005886">
    <property type="term" value="C:plasma membrane"/>
    <property type="evidence" value="ECO:0007669"/>
    <property type="project" value="UniProtKB-SubCell"/>
</dbReference>
<keyword evidence="7 12" id="KW-0997">Cell inner membrane</keyword>
<keyword evidence="5 12" id="KW-0813">Transport</keyword>
<feature type="transmembrane region" description="Helical" evidence="12">
    <location>
        <begin position="18"/>
        <end position="38"/>
    </location>
</feature>
<evidence type="ECO:0000256" key="4">
    <source>
        <dbReference type="ARBA" id="ARBA00016461"/>
    </source>
</evidence>
<keyword evidence="6 12" id="KW-1003">Cell membrane</keyword>
<organism evidence="13 14">
    <name type="scientific">Pseudomonas oryzihabitans</name>
    <dbReference type="NCBI Taxonomy" id="47885"/>
    <lineage>
        <taxon>Bacteria</taxon>
        <taxon>Pseudomonadati</taxon>
        <taxon>Pseudomonadota</taxon>
        <taxon>Gammaproteobacteria</taxon>
        <taxon>Pseudomonadales</taxon>
        <taxon>Pseudomonadaceae</taxon>
        <taxon>Pseudomonas</taxon>
    </lineage>
</organism>
<evidence type="ECO:0000256" key="10">
    <source>
        <dbReference type="ARBA" id="ARBA00022989"/>
    </source>
</evidence>
<dbReference type="GO" id="GO:0015886">
    <property type="term" value="P:heme transport"/>
    <property type="evidence" value="ECO:0007669"/>
    <property type="project" value="InterPro"/>
</dbReference>
<sequence length="58" mass="6863">MSGVEWAQVLGMGRHGLYVWPAFGLTLVILGGLLLHGWQARRRLQRALRQRWRRERRP</sequence>
<evidence type="ECO:0000256" key="7">
    <source>
        <dbReference type="ARBA" id="ARBA00022519"/>
    </source>
</evidence>
<comment type="subcellular location">
    <subcellularLocation>
        <location evidence="2 12">Cell inner membrane</location>
        <topology evidence="2 12">Single-pass membrane protein</topology>
    </subcellularLocation>
</comment>
<dbReference type="PANTHER" id="PTHR37531:SF1">
    <property type="entry name" value="HEME EXPORTER PROTEIN D"/>
    <property type="match status" value="1"/>
</dbReference>
<dbReference type="RefSeq" id="WP_187979695.1">
    <property type="nucleotide sequence ID" value="NZ_CP017024.1"/>
</dbReference>
<evidence type="ECO:0000313" key="13">
    <source>
        <dbReference type="EMBL" id="AXA67602.1"/>
    </source>
</evidence>
<evidence type="ECO:0000256" key="5">
    <source>
        <dbReference type="ARBA" id="ARBA00022448"/>
    </source>
</evidence>
<evidence type="ECO:0000256" key="8">
    <source>
        <dbReference type="ARBA" id="ARBA00022692"/>
    </source>
</evidence>
<dbReference type="Pfam" id="PF04995">
    <property type="entry name" value="CcmD"/>
    <property type="match status" value="1"/>
</dbReference>